<dbReference type="RefSeq" id="WP_244507660.1">
    <property type="nucleotide sequence ID" value="NZ_FNHS01000011.1"/>
</dbReference>
<evidence type="ECO:0000313" key="1">
    <source>
        <dbReference type="EMBL" id="SDN77899.1"/>
    </source>
</evidence>
<accession>A0A1H0E687</accession>
<protein>
    <submittedName>
        <fullName evidence="1">Uncharacterized protein</fullName>
    </submittedName>
</protein>
<gene>
    <name evidence="1" type="ORF">SAMN05216360_11167</name>
</gene>
<dbReference type="Proteomes" id="UP000198704">
    <property type="component" value="Unassembled WGS sequence"/>
</dbReference>
<dbReference type="AlphaFoldDB" id="A0A1H0E687"/>
<dbReference type="EMBL" id="FNHS01000011">
    <property type="protein sequence ID" value="SDN77899.1"/>
    <property type="molecule type" value="Genomic_DNA"/>
</dbReference>
<proteinExistence type="predicted"/>
<organism evidence="1 2">
    <name type="scientific">Methylobacterium phyllostachyos</name>
    <dbReference type="NCBI Taxonomy" id="582672"/>
    <lineage>
        <taxon>Bacteria</taxon>
        <taxon>Pseudomonadati</taxon>
        <taxon>Pseudomonadota</taxon>
        <taxon>Alphaproteobacteria</taxon>
        <taxon>Hyphomicrobiales</taxon>
        <taxon>Methylobacteriaceae</taxon>
        <taxon>Methylobacterium</taxon>
    </lineage>
</organism>
<keyword evidence="2" id="KW-1185">Reference proteome</keyword>
<name>A0A1H0E687_9HYPH</name>
<reference evidence="2" key="1">
    <citation type="submission" date="2016-10" db="EMBL/GenBank/DDBJ databases">
        <authorList>
            <person name="Varghese N."/>
            <person name="Submissions S."/>
        </authorList>
    </citation>
    <scope>NUCLEOTIDE SEQUENCE [LARGE SCALE GENOMIC DNA]</scope>
    <source>
        <strain evidence="2">BL47</strain>
    </source>
</reference>
<evidence type="ECO:0000313" key="2">
    <source>
        <dbReference type="Proteomes" id="UP000198704"/>
    </source>
</evidence>
<sequence length="101" mass="10843">MMGSDDCERVACSAEIALEILARAYHALAVVYELSNPGAYAALHVKMMPYLRDGFGPEEISGVVNPNVAMMSTALERVRCALDAVGTDVAAIRTRGDRRGL</sequence>